<evidence type="ECO:0000259" key="2">
    <source>
        <dbReference type="PROSITE" id="PS50142"/>
    </source>
</evidence>
<feature type="domain" description="RNase III" evidence="2">
    <location>
        <begin position="6"/>
        <end position="61"/>
    </location>
</feature>
<organism evidence="3 4">
    <name type="scientific">Armillaria gallica</name>
    <name type="common">Bulbous honey fungus</name>
    <name type="synonym">Armillaria bulbosa</name>
    <dbReference type="NCBI Taxonomy" id="47427"/>
    <lineage>
        <taxon>Eukaryota</taxon>
        <taxon>Fungi</taxon>
        <taxon>Dikarya</taxon>
        <taxon>Basidiomycota</taxon>
        <taxon>Agaricomycotina</taxon>
        <taxon>Agaricomycetes</taxon>
        <taxon>Agaricomycetidae</taxon>
        <taxon>Agaricales</taxon>
        <taxon>Marasmiineae</taxon>
        <taxon>Physalacriaceae</taxon>
        <taxon>Armillaria</taxon>
    </lineage>
</organism>
<dbReference type="Gene3D" id="1.10.1520.10">
    <property type="entry name" value="Ribonuclease III domain"/>
    <property type="match status" value="1"/>
</dbReference>
<keyword evidence="4" id="KW-1185">Reference proteome</keyword>
<dbReference type="STRING" id="47427.A0A2H3EEP0"/>
<dbReference type="OMA" id="HILAFIC"/>
<dbReference type="InterPro" id="IPR036389">
    <property type="entry name" value="RNase_III_sf"/>
</dbReference>
<dbReference type="Proteomes" id="UP000217790">
    <property type="component" value="Unassembled WGS sequence"/>
</dbReference>
<name>A0A2H3EEP0_ARMGA</name>
<dbReference type="GO" id="GO:0006396">
    <property type="term" value="P:RNA processing"/>
    <property type="evidence" value="ECO:0007669"/>
    <property type="project" value="InterPro"/>
</dbReference>
<dbReference type="AlphaFoldDB" id="A0A2H3EEP0"/>
<evidence type="ECO:0000256" key="1">
    <source>
        <dbReference type="ARBA" id="ARBA00022801"/>
    </source>
</evidence>
<dbReference type="GO" id="GO:0004525">
    <property type="term" value="F:ribonuclease III activity"/>
    <property type="evidence" value="ECO:0007669"/>
    <property type="project" value="InterPro"/>
</dbReference>
<dbReference type="PROSITE" id="PS50142">
    <property type="entry name" value="RNASE_3_2"/>
    <property type="match status" value="1"/>
</dbReference>
<dbReference type="EMBL" id="KZ293644">
    <property type="protein sequence ID" value="PBL04465.1"/>
    <property type="molecule type" value="Genomic_DNA"/>
</dbReference>
<dbReference type="PANTHER" id="PTHR14950">
    <property type="entry name" value="DICER-RELATED"/>
    <property type="match status" value="1"/>
</dbReference>
<dbReference type="SUPFAM" id="SSF69065">
    <property type="entry name" value="RNase III domain-like"/>
    <property type="match status" value="1"/>
</dbReference>
<gene>
    <name evidence="3" type="ORF">ARMGADRAFT_908732</name>
</gene>
<evidence type="ECO:0000313" key="4">
    <source>
        <dbReference type="Proteomes" id="UP000217790"/>
    </source>
</evidence>
<dbReference type="OrthoDB" id="416741at2759"/>
<accession>A0A2H3EEP0</accession>
<sequence>LPERTISQVESMLGCEFRHKLILLEALTHPSHQQGFGTISYERMDFLGDAVMDMVVTDYLYRAEGKEYGPGHMDLRKSAVVNGHKVLAFLCLKCCVKVRSFMPWPTEPG</sequence>
<feature type="non-terminal residue" evidence="3">
    <location>
        <position position="109"/>
    </location>
</feature>
<proteinExistence type="predicted"/>
<reference evidence="4" key="1">
    <citation type="journal article" date="2017" name="Nat. Ecol. Evol.">
        <title>Genome expansion and lineage-specific genetic innovations in the forest pathogenic fungi Armillaria.</title>
        <authorList>
            <person name="Sipos G."/>
            <person name="Prasanna A.N."/>
            <person name="Walter M.C."/>
            <person name="O'Connor E."/>
            <person name="Balint B."/>
            <person name="Krizsan K."/>
            <person name="Kiss B."/>
            <person name="Hess J."/>
            <person name="Varga T."/>
            <person name="Slot J."/>
            <person name="Riley R."/>
            <person name="Boka B."/>
            <person name="Rigling D."/>
            <person name="Barry K."/>
            <person name="Lee J."/>
            <person name="Mihaltcheva S."/>
            <person name="LaButti K."/>
            <person name="Lipzen A."/>
            <person name="Waldron R."/>
            <person name="Moloney N.M."/>
            <person name="Sperisen C."/>
            <person name="Kredics L."/>
            <person name="Vagvoelgyi C."/>
            <person name="Patrignani A."/>
            <person name="Fitzpatrick D."/>
            <person name="Nagy I."/>
            <person name="Doyle S."/>
            <person name="Anderson J.B."/>
            <person name="Grigoriev I.V."/>
            <person name="Gueldener U."/>
            <person name="Muensterkoetter M."/>
            <person name="Nagy L.G."/>
        </authorList>
    </citation>
    <scope>NUCLEOTIDE SEQUENCE [LARGE SCALE GENOMIC DNA]</scope>
    <source>
        <strain evidence="4">Ar21-2</strain>
    </source>
</reference>
<dbReference type="InterPro" id="IPR000999">
    <property type="entry name" value="RNase_III_dom"/>
</dbReference>
<evidence type="ECO:0000313" key="3">
    <source>
        <dbReference type="EMBL" id="PBL04465.1"/>
    </source>
</evidence>
<keyword evidence="1" id="KW-0378">Hydrolase</keyword>
<dbReference type="CDD" id="cd00593">
    <property type="entry name" value="RIBOc"/>
    <property type="match status" value="1"/>
</dbReference>
<dbReference type="InParanoid" id="A0A2H3EEP0"/>
<dbReference type="PANTHER" id="PTHR14950:SF37">
    <property type="entry name" value="ENDORIBONUCLEASE DICER"/>
    <property type="match status" value="1"/>
</dbReference>
<dbReference type="Pfam" id="PF14622">
    <property type="entry name" value="Ribonucleas_3_3"/>
    <property type="match status" value="1"/>
</dbReference>
<feature type="non-terminal residue" evidence="3">
    <location>
        <position position="1"/>
    </location>
</feature>
<protein>
    <submittedName>
        <fullName evidence="3">Ribonuclease III</fullName>
    </submittedName>
</protein>